<dbReference type="EMBL" id="VDFV01000108">
    <property type="protein sequence ID" value="TNC59367.1"/>
    <property type="molecule type" value="Genomic_DNA"/>
</dbReference>
<sequence length="121" mass="12906">MVTALRADLHHLDRAPALPRQARRFDATSVLYILLGSGLGTRVLHRRWLEATDPAVKGAGSYLGLASPLDAWRALCGELLQRPPQGAEADRVVGDACLLFDLHLGALSALDPAAQGEPYAA</sequence>
<dbReference type="AlphaFoldDB" id="A0A5C4N7U4"/>
<reference evidence="1 2" key="1">
    <citation type="submission" date="2019-06" db="EMBL/GenBank/DDBJ databases">
        <authorList>
            <person name="Jiang L."/>
        </authorList>
    </citation>
    <scope>NUCLEOTIDE SEQUENCE [LARGE SCALE GENOMIC DNA]</scope>
    <source>
        <strain evidence="1 2">YIM 48858</strain>
    </source>
</reference>
<dbReference type="SUPFAM" id="SSF48613">
    <property type="entry name" value="Heme oxygenase-like"/>
    <property type="match status" value="1"/>
</dbReference>
<organism evidence="1 2">
    <name type="scientific">Rubellimicrobium roseum</name>
    <dbReference type="NCBI Taxonomy" id="687525"/>
    <lineage>
        <taxon>Bacteria</taxon>
        <taxon>Pseudomonadati</taxon>
        <taxon>Pseudomonadota</taxon>
        <taxon>Alphaproteobacteria</taxon>
        <taxon>Rhodobacterales</taxon>
        <taxon>Roseobacteraceae</taxon>
        <taxon>Rubellimicrobium</taxon>
    </lineage>
</organism>
<proteinExistence type="predicted"/>
<dbReference type="RefSeq" id="WP_139084083.1">
    <property type="nucleotide sequence ID" value="NZ_VDFV01000108.1"/>
</dbReference>
<protein>
    <submittedName>
        <fullName evidence="1">Biliverdin-producing heme oxygenase</fullName>
    </submittedName>
</protein>
<evidence type="ECO:0000313" key="1">
    <source>
        <dbReference type="EMBL" id="TNC59367.1"/>
    </source>
</evidence>
<dbReference type="Gene3D" id="1.20.910.10">
    <property type="entry name" value="Heme oxygenase-like"/>
    <property type="match status" value="1"/>
</dbReference>
<dbReference type="OrthoDB" id="7629404at2"/>
<dbReference type="Proteomes" id="UP000305709">
    <property type="component" value="Unassembled WGS sequence"/>
</dbReference>
<accession>A0A5C4N7U4</accession>
<dbReference type="InterPro" id="IPR016084">
    <property type="entry name" value="Haem_Oase-like_multi-hlx"/>
</dbReference>
<evidence type="ECO:0000313" key="2">
    <source>
        <dbReference type="Proteomes" id="UP000305709"/>
    </source>
</evidence>
<comment type="caution">
    <text evidence="1">The sequence shown here is derived from an EMBL/GenBank/DDBJ whole genome shotgun (WGS) entry which is preliminary data.</text>
</comment>
<gene>
    <name evidence="1" type="ORF">FHG71_22835</name>
</gene>
<keyword evidence="2" id="KW-1185">Reference proteome</keyword>
<name>A0A5C4N7U4_9RHOB</name>